<feature type="compositionally biased region" description="Polar residues" evidence="5">
    <location>
        <begin position="726"/>
        <end position="762"/>
    </location>
</feature>
<feature type="compositionally biased region" description="Basic residues" evidence="5">
    <location>
        <begin position="677"/>
        <end position="687"/>
    </location>
</feature>
<gene>
    <name evidence="7" type="ORF">OSB04_011866</name>
</gene>
<dbReference type="InterPro" id="IPR018289">
    <property type="entry name" value="MULE_transposase_dom"/>
</dbReference>
<reference evidence="7" key="1">
    <citation type="submission" date="2023-03" db="EMBL/GenBank/DDBJ databases">
        <title>Chromosome-scale reference genome and RAD-based genetic map of yellow starthistle (Centaurea solstitialis) reveal putative structural variation and QTLs associated with invader traits.</title>
        <authorList>
            <person name="Reatini B."/>
            <person name="Cang F.A."/>
            <person name="Jiang Q."/>
            <person name="Mckibben M.T.W."/>
            <person name="Barker M.S."/>
            <person name="Rieseberg L.H."/>
            <person name="Dlugosch K.M."/>
        </authorList>
    </citation>
    <scope>NUCLEOTIDE SEQUENCE</scope>
    <source>
        <strain evidence="7">CAN-66</strain>
        <tissue evidence="7">Leaf</tissue>
    </source>
</reference>
<name>A0AA38WE30_9ASTR</name>
<dbReference type="Pfam" id="PF04434">
    <property type="entry name" value="SWIM"/>
    <property type="match status" value="1"/>
</dbReference>
<feature type="region of interest" description="Disordered" evidence="5">
    <location>
        <begin position="670"/>
        <end position="697"/>
    </location>
</feature>
<comment type="caution">
    <text evidence="7">The sequence shown here is derived from an EMBL/GenBank/DDBJ whole genome shotgun (WGS) entry which is preliminary data.</text>
</comment>
<evidence type="ECO:0000256" key="3">
    <source>
        <dbReference type="ARBA" id="ARBA00022833"/>
    </source>
</evidence>
<dbReference type="EMBL" id="JARYMX010000003">
    <property type="protein sequence ID" value="KAJ9557252.1"/>
    <property type="molecule type" value="Genomic_DNA"/>
</dbReference>
<dbReference type="GO" id="GO:0008270">
    <property type="term" value="F:zinc ion binding"/>
    <property type="evidence" value="ECO:0007669"/>
    <property type="project" value="UniProtKB-KW"/>
</dbReference>
<dbReference type="PROSITE" id="PS50966">
    <property type="entry name" value="ZF_SWIM"/>
    <property type="match status" value="1"/>
</dbReference>
<protein>
    <recommendedName>
        <fullName evidence="6">SWIM-type domain-containing protein</fullName>
    </recommendedName>
</protein>
<feature type="region of interest" description="Disordered" evidence="5">
    <location>
        <begin position="723"/>
        <end position="767"/>
    </location>
</feature>
<feature type="compositionally biased region" description="Acidic residues" evidence="5">
    <location>
        <begin position="89"/>
        <end position="107"/>
    </location>
</feature>
<evidence type="ECO:0000256" key="1">
    <source>
        <dbReference type="ARBA" id="ARBA00022723"/>
    </source>
</evidence>
<dbReference type="InterPro" id="IPR007527">
    <property type="entry name" value="Znf_SWIM"/>
</dbReference>
<dbReference type="Proteomes" id="UP001172457">
    <property type="component" value="Chromosome 3"/>
</dbReference>
<evidence type="ECO:0000256" key="4">
    <source>
        <dbReference type="PROSITE-ProRule" id="PRU00325"/>
    </source>
</evidence>
<organism evidence="7 8">
    <name type="scientific">Centaurea solstitialis</name>
    <name type="common">yellow star-thistle</name>
    <dbReference type="NCBI Taxonomy" id="347529"/>
    <lineage>
        <taxon>Eukaryota</taxon>
        <taxon>Viridiplantae</taxon>
        <taxon>Streptophyta</taxon>
        <taxon>Embryophyta</taxon>
        <taxon>Tracheophyta</taxon>
        <taxon>Spermatophyta</taxon>
        <taxon>Magnoliopsida</taxon>
        <taxon>eudicotyledons</taxon>
        <taxon>Gunneridae</taxon>
        <taxon>Pentapetalae</taxon>
        <taxon>asterids</taxon>
        <taxon>campanulids</taxon>
        <taxon>Asterales</taxon>
        <taxon>Asteraceae</taxon>
        <taxon>Carduoideae</taxon>
        <taxon>Cardueae</taxon>
        <taxon>Centaureinae</taxon>
        <taxon>Centaurea</taxon>
    </lineage>
</organism>
<dbReference type="AlphaFoldDB" id="A0AA38WE30"/>
<feature type="region of interest" description="Disordered" evidence="5">
    <location>
        <begin position="80"/>
        <end position="107"/>
    </location>
</feature>
<keyword evidence="8" id="KW-1185">Reference proteome</keyword>
<evidence type="ECO:0000256" key="2">
    <source>
        <dbReference type="ARBA" id="ARBA00022771"/>
    </source>
</evidence>
<keyword evidence="1" id="KW-0479">Metal-binding</keyword>
<dbReference type="InterPro" id="IPR006564">
    <property type="entry name" value="Znf_PMZ"/>
</dbReference>
<evidence type="ECO:0000313" key="8">
    <source>
        <dbReference type="Proteomes" id="UP001172457"/>
    </source>
</evidence>
<sequence length="776" mass="88956">MPVHRLLVPINVTYSRFVRTIERKCGIDPNVFVTRIACMDAGRRGVYNLWSDQDITEFLEDAAKEDDVPTLYVYGDVNTEGDANVVETEPQEEEEEEEEAEEEEEDPLRDFDNYVFDTSTLDDEETRREAYFVRSFPGNDDFHYMPPFPRTEDVVSTPNQPIPYNRRGRVKANQVFRSKPEMTLALGMKFLEEGFEFKTLRSSNSRYEAVCVHDNCDWRIYATPIGRSEMFQVRKLNDVHTCSRTQMHPAHRQATRRVLAHLLLDKTGDISRTIRGCDIVRDIKTRYKIDISYWQAWRAKWRALCMIEGNPAESFTRLPQYFYNVELNNPDTVTDITTDVTGMFASCFFALGCAINTFRSQMLRKVLVVDCAHLKGDYLGTMFLAVAMDANNQVVPIAIGVAKSESGDSCTYFFQMLRRCIGEMEGLVFMTDRSGPLRQAINTAKDASIQYNKKIFWKTCRAYTTYEFDLHMSALRAAVPGAELLDRVNPNRWSRAHFPGLRYNIMTSNYVECMNAHSKFARKGAIVGLMEYFRAFQQEWYSKRREVAAHLTNTLTPWAEVRVQKRAIESASWIVRDIGYGEYEVQDGYRDAKVQYYDKSCSCKRWQLSGLPCGHAIAVAAHQNLTDCSHLASPYFTVENLRATWAPVVYPVGPQLAWVSPDIPLMTVRPPILRTGPGRKSHHKRRPSRGEGSGLQRCSRCEQYGHSRNQCTEILPSQRLFGSRQAEATTTQPMDDNSLPSQRTSGSRQAEATTTQQSSSHYSFDLNDDLNIDLNY</sequence>
<accession>A0AA38WE30</accession>
<keyword evidence="2 4" id="KW-0863">Zinc-finger</keyword>
<feature type="domain" description="SWIM-type" evidence="6">
    <location>
        <begin position="583"/>
        <end position="624"/>
    </location>
</feature>
<keyword evidence="3" id="KW-0862">Zinc</keyword>
<dbReference type="PANTHER" id="PTHR31973">
    <property type="entry name" value="POLYPROTEIN, PUTATIVE-RELATED"/>
    <property type="match status" value="1"/>
</dbReference>
<dbReference type="Pfam" id="PF10551">
    <property type="entry name" value="MULE"/>
    <property type="match status" value="1"/>
</dbReference>
<evidence type="ECO:0000256" key="5">
    <source>
        <dbReference type="SAM" id="MobiDB-lite"/>
    </source>
</evidence>
<dbReference type="SMART" id="SM00575">
    <property type="entry name" value="ZnF_PMZ"/>
    <property type="match status" value="1"/>
</dbReference>
<proteinExistence type="predicted"/>
<dbReference type="PANTHER" id="PTHR31973:SF185">
    <property type="entry name" value="TRANSPOSASE, MUDR, PLANT, MULE TRANSPOSASE DOMAIN-CONTAINING PROTEIN"/>
    <property type="match status" value="1"/>
</dbReference>
<evidence type="ECO:0000259" key="6">
    <source>
        <dbReference type="PROSITE" id="PS50966"/>
    </source>
</evidence>
<evidence type="ECO:0000313" key="7">
    <source>
        <dbReference type="EMBL" id="KAJ9557252.1"/>
    </source>
</evidence>